<evidence type="ECO:0000256" key="4">
    <source>
        <dbReference type="ARBA" id="ARBA00023098"/>
    </source>
</evidence>
<accession>A0A366D0N9</accession>
<evidence type="ECO:0000256" key="2">
    <source>
        <dbReference type="ARBA" id="ARBA00022598"/>
    </source>
</evidence>
<keyword evidence="7" id="KW-1185">Reference proteome</keyword>
<dbReference type="InterPro" id="IPR000873">
    <property type="entry name" value="AMP-dep_synth/lig_dom"/>
</dbReference>
<reference evidence="6 7" key="1">
    <citation type="submission" date="2018-06" db="EMBL/GenBank/DDBJ databases">
        <title>Genomic Encyclopedia of Type Strains, Phase IV (KMG-IV): sequencing the most valuable type-strain genomes for metagenomic binning, comparative biology and taxonomic classification.</title>
        <authorList>
            <person name="Goeker M."/>
        </authorList>
    </citation>
    <scope>NUCLEOTIDE SEQUENCE [LARGE SCALE GENOMIC DNA]</scope>
    <source>
        <strain evidence="6 7">DSM 44599</strain>
    </source>
</reference>
<keyword evidence="2 6" id="KW-0436">Ligase</keyword>
<dbReference type="PANTHER" id="PTHR22754:SF32">
    <property type="entry name" value="DISCO-INTERACTING PROTEIN 2"/>
    <property type="match status" value="1"/>
</dbReference>
<dbReference type="GO" id="GO:0016874">
    <property type="term" value="F:ligase activity"/>
    <property type="evidence" value="ECO:0007669"/>
    <property type="project" value="UniProtKB-KW"/>
</dbReference>
<dbReference type="EMBL" id="QNRE01000018">
    <property type="protein sequence ID" value="RBO83601.1"/>
    <property type="molecule type" value="Genomic_DNA"/>
</dbReference>
<dbReference type="GO" id="GO:0006633">
    <property type="term" value="P:fatty acid biosynthetic process"/>
    <property type="evidence" value="ECO:0007669"/>
    <property type="project" value="TreeGrafter"/>
</dbReference>
<dbReference type="GO" id="GO:0071766">
    <property type="term" value="P:Actinobacterium-type cell wall biogenesis"/>
    <property type="evidence" value="ECO:0007669"/>
    <property type="project" value="UniProtKB-ARBA"/>
</dbReference>
<dbReference type="GO" id="GO:0005886">
    <property type="term" value="C:plasma membrane"/>
    <property type="evidence" value="ECO:0007669"/>
    <property type="project" value="TreeGrafter"/>
</dbReference>
<organism evidence="6 7">
    <name type="scientific">Nocardia puris</name>
    <dbReference type="NCBI Taxonomy" id="208602"/>
    <lineage>
        <taxon>Bacteria</taxon>
        <taxon>Bacillati</taxon>
        <taxon>Actinomycetota</taxon>
        <taxon>Actinomycetes</taxon>
        <taxon>Mycobacteriales</taxon>
        <taxon>Nocardiaceae</taxon>
        <taxon>Nocardia</taxon>
    </lineage>
</organism>
<dbReference type="RefSeq" id="WP_067510844.1">
    <property type="nucleotide sequence ID" value="NZ_CP107943.1"/>
</dbReference>
<dbReference type="OrthoDB" id="3671040at2"/>
<keyword evidence="4" id="KW-0443">Lipid metabolism</keyword>
<evidence type="ECO:0000313" key="7">
    <source>
        <dbReference type="Proteomes" id="UP000252586"/>
    </source>
</evidence>
<dbReference type="FunFam" id="3.40.50.12780:FF:000013">
    <property type="entry name" value="Long-chain-fatty-acid--AMP ligase FadD32"/>
    <property type="match status" value="1"/>
</dbReference>
<dbReference type="Proteomes" id="UP000252586">
    <property type="component" value="Unassembled WGS sequence"/>
</dbReference>
<dbReference type="SUPFAM" id="SSF56801">
    <property type="entry name" value="Acetyl-CoA synthetase-like"/>
    <property type="match status" value="1"/>
</dbReference>
<gene>
    <name evidence="6" type="ORF">DFR74_11825</name>
</gene>
<comment type="caution">
    <text evidence="6">The sequence shown here is derived from an EMBL/GenBank/DDBJ whole genome shotgun (WGS) entry which is preliminary data.</text>
</comment>
<name>A0A366D0N9_9NOCA</name>
<evidence type="ECO:0000259" key="5">
    <source>
        <dbReference type="Pfam" id="PF00501"/>
    </source>
</evidence>
<dbReference type="AlphaFoldDB" id="A0A366D0N9"/>
<feature type="domain" description="AMP-dependent synthetase/ligase" evidence="5">
    <location>
        <begin position="8"/>
        <end position="392"/>
    </location>
</feature>
<dbReference type="InterPro" id="IPR040097">
    <property type="entry name" value="FAAL/FAAC"/>
</dbReference>
<dbReference type="CDD" id="cd05931">
    <property type="entry name" value="FAAL"/>
    <property type="match status" value="1"/>
</dbReference>
<dbReference type="Gene3D" id="3.40.50.12780">
    <property type="entry name" value="N-terminal domain of ligase-like"/>
    <property type="match status" value="1"/>
</dbReference>
<keyword evidence="3" id="KW-0276">Fatty acid metabolism</keyword>
<dbReference type="Pfam" id="PF00501">
    <property type="entry name" value="AMP-binding"/>
    <property type="match status" value="1"/>
</dbReference>
<proteinExistence type="inferred from homology"/>
<dbReference type="STRING" id="1210090.GCA_001613185_04132"/>
<dbReference type="InterPro" id="IPR045851">
    <property type="entry name" value="AMP-bd_C_sf"/>
</dbReference>
<evidence type="ECO:0000256" key="3">
    <source>
        <dbReference type="ARBA" id="ARBA00022832"/>
    </source>
</evidence>
<dbReference type="PANTHER" id="PTHR22754">
    <property type="entry name" value="DISCO-INTERACTING PROTEIN 2 DIP2 -RELATED"/>
    <property type="match status" value="1"/>
</dbReference>
<evidence type="ECO:0000256" key="1">
    <source>
        <dbReference type="ARBA" id="ARBA00006432"/>
    </source>
</evidence>
<evidence type="ECO:0000313" key="6">
    <source>
        <dbReference type="EMBL" id="RBO83601.1"/>
    </source>
</evidence>
<dbReference type="Gene3D" id="3.30.300.30">
    <property type="match status" value="1"/>
</dbReference>
<sequence length="550" mass="59272">MISDLRALARTHGDREAVLVLPDRGDELDRITYGALDLDARRIAAALQRRLEPGARVVLAYPTGIEFVRAFLGCLYAGVVPVPAPLPLSPRSGKQLTRLRGIIASCRAALILAPDGYTELLSETGIPASTAPRGRAEDWTPRAERPEEIAFLQFTSGSVGDPRGVVVTYGALAANTDLIHRHYALPDGFHVGSWLPLYHDMGLIGAVLLPLRFGGRATLLSPTAFLLDPYRWLHMIDVHDVFISPAPNFAYDLCVRRIPASKAAGLDLSRWRAALNGAEPVRAATLAAFADCFAAAGFRPESFSPCYGMAEVGLFVTGTPNDEPPVVSRISAEALEQGAFVPDAAGVPMVSSGPVPDHYRLTIADPGTGEPVDEGRVGEIRLSGPSVAPGYWGQPVFGPELRTGDLGTVHDGQLYLTGRLKELIIIRGRNFYPQDLEYLLGQVDSSFEGGLAAAFSVPAQDEEHIVVVQEVRTDHGDLDGLALKAKAALAELATVTIAGVCLVPPGAIRRSTSGKIRRLHMRKLFRDNTLNATHEELDPVLRRTYRKAPS</sequence>
<dbReference type="InterPro" id="IPR042099">
    <property type="entry name" value="ANL_N_sf"/>
</dbReference>
<dbReference type="GO" id="GO:0070566">
    <property type="term" value="F:adenylyltransferase activity"/>
    <property type="evidence" value="ECO:0007669"/>
    <property type="project" value="TreeGrafter"/>
</dbReference>
<protein>
    <submittedName>
        <fullName evidence="6">Acyl-CoA synthetase (AMP-forming)/AMP-acid ligase II</fullName>
    </submittedName>
</protein>
<comment type="similarity">
    <text evidence="1">Belongs to the ATP-dependent AMP-binding enzyme family.</text>
</comment>